<evidence type="ECO:0000256" key="2">
    <source>
        <dbReference type="SAM" id="Phobius"/>
    </source>
</evidence>
<feature type="compositionally biased region" description="Low complexity" evidence="1">
    <location>
        <begin position="210"/>
        <end position="221"/>
    </location>
</feature>
<keyword evidence="2" id="KW-0812">Transmembrane</keyword>
<feature type="compositionally biased region" description="Basic and acidic residues" evidence="1">
    <location>
        <begin position="254"/>
        <end position="274"/>
    </location>
</feature>
<feature type="region of interest" description="Disordered" evidence="1">
    <location>
        <begin position="252"/>
        <end position="274"/>
    </location>
</feature>
<proteinExistence type="predicted"/>
<sequence>MRFTMNKHKDGKDTSRAGSSLVLVMCLMAGITVLCLAVLLAAYSLNRRIHLREDNEIARSLAESAGGWFSEELTGSVYQGRPGNPEKSVFDYVGYWILDPENGWPDYDAEGGANHSQESARRTFQAEAENRNWLEEAGMLQIILYWTMEEGDSFEDMQIRLVMEVTCFYGERSADVTKVFEKIVCEEGSPSEAGREDRAASDSEGRRRPSYASESSAASDSGLGNDSLLAEDWKAEGRRSLWKWAEVGSEETDEISKRDERKNQEPGGKHHDRGYGEFCRAYASGRDGIPVFPWSMAGYAWGCGAGSGSGESSECGYSG</sequence>
<reference evidence="3" key="1">
    <citation type="submission" date="2020-10" db="EMBL/GenBank/DDBJ databases">
        <authorList>
            <person name="Gilroy R."/>
        </authorList>
    </citation>
    <scope>NUCLEOTIDE SEQUENCE</scope>
    <source>
        <strain evidence="3">CHK123-3438</strain>
    </source>
</reference>
<gene>
    <name evidence="3" type="ORF">IAB60_11485</name>
</gene>
<evidence type="ECO:0000256" key="1">
    <source>
        <dbReference type="SAM" id="MobiDB-lite"/>
    </source>
</evidence>
<feature type="transmembrane region" description="Helical" evidence="2">
    <location>
        <begin position="21"/>
        <end position="45"/>
    </location>
</feature>
<dbReference type="EMBL" id="DVKS01000190">
    <property type="protein sequence ID" value="HIT42695.1"/>
    <property type="molecule type" value="Genomic_DNA"/>
</dbReference>
<comment type="caution">
    <text evidence="3">The sequence shown here is derived from an EMBL/GenBank/DDBJ whole genome shotgun (WGS) entry which is preliminary data.</text>
</comment>
<protein>
    <submittedName>
        <fullName evidence="3">Uncharacterized protein</fullName>
    </submittedName>
</protein>
<name>A0A9D1GK75_9FIRM</name>
<dbReference type="AlphaFoldDB" id="A0A9D1GK75"/>
<keyword evidence="2" id="KW-0472">Membrane</keyword>
<feature type="region of interest" description="Disordered" evidence="1">
    <location>
        <begin position="188"/>
        <end position="224"/>
    </location>
</feature>
<feature type="compositionally biased region" description="Basic and acidic residues" evidence="1">
    <location>
        <begin position="193"/>
        <end position="207"/>
    </location>
</feature>
<dbReference type="Proteomes" id="UP000886860">
    <property type="component" value="Unassembled WGS sequence"/>
</dbReference>
<evidence type="ECO:0000313" key="3">
    <source>
        <dbReference type="EMBL" id="HIT42695.1"/>
    </source>
</evidence>
<reference evidence="3" key="2">
    <citation type="journal article" date="2021" name="PeerJ">
        <title>Extensive microbial diversity within the chicken gut microbiome revealed by metagenomics and culture.</title>
        <authorList>
            <person name="Gilroy R."/>
            <person name="Ravi A."/>
            <person name="Getino M."/>
            <person name="Pursley I."/>
            <person name="Horton D.L."/>
            <person name="Alikhan N.F."/>
            <person name="Baker D."/>
            <person name="Gharbi K."/>
            <person name="Hall N."/>
            <person name="Watson M."/>
            <person name="Adriaenssens E.M."/>
            <person name="Foster-Nyarko E."/>
            <person name="Jarju S."/>
            <person name="Secka A."/>
            <person name="Antonio M."/>
            <person name="Oren A."/>
            <person name="Chaudhuri R.R."/>
            <person name="La Ragione R."/>
            <person name="Hildebrand F."/>
            <person name="Pallen M.J."/>
        </authorList>
    </citation>
    <scope>NUCLEOTIDE SEQUENCE</scope>
    <source>
        <strain evidence="3">CHK123-3438</strain>
    </source>
</reference>
<evidence type="ECO:0000313" key="4">
    <source>
        <dbReference type="Proteomes" id="UP000886860"/>
    </source>
</evidence>
<keyword evidence="2" id="KW-1133">Transmembrane helix</keyword>
<organism evidence="3 4">
    <name type="scientific">Candidatus Caccovicinus merdipullorum</name>
    <dbReference type="NCBI Taxonomy" id="2840724"/>
    <lineage>
        <taxon>Bacteria</taxon>
        <taxon>Bacillati</taxon>
        <taxon>Bacillota</taxon>
        <taxon>Clostridia</taxon>
        <taxon>Eubacteriales</taxon>
        <taxon>Candidatus Caccovicinus</taxon>
    </lineage>
</organism>
<accession>A0A9D1GK75</accession>